<keyword evidence="1" id="KW-0812">Transmembrane</keyword>
<dbReference type="InterPro" id="IPR032710">
    <property type="entry name" value="NTF2-like_dom_sf"/>
</dbReference>
<name>A0A5D4T333_9BACI</name>
<evidence type="ECO:0008006" key="4">
    <source>
        <dbReference type="Google" id="ProtNLM"/>
    </source>
</evidence>
<feature type="transmembrane region" description="Helical" evidence="1">
    <location>
        <begin position="12"/>
        <end position="32"/>
    </location>
</feature>
<reference evidence="2 3" key="1">
    <citation type="submission" date="2019-08" db="EMBL/GenBank/DDBJ databases">
        <title>Bacillus genomes from the desert of Cuatro Cienegas, Coahuila.</title>
        <authorList>
            <person name="Olmedo-Alvarez G."/>
        </authorList>
    </citation>
    <scope>NUCLEOTIDE SEQUENCE [LARGE SCALE GENOMIC DNA]</scope>
    <source>
        <strain evidence="2 3">CH98b_3T</strain>
    </source>
</reference>
<proteinExistence type="predicted"/>
<dbReference type="RefSeq" id="WP_148979922.1">
    <property type="nucleotide sequence ID" value="NZ_JBNILM010000006.1"/>
</dbReference>
<dbReference type="OrthoDB" id="2720594at2"/>
<protein>
    <recommendedName>
        <fullName evidence="4">DUF4829 domain-containing protein</fullName>
    </recommendedName>
</protein>
<comment type="caution">
    <text evidence="2">The sequence shown here is derived from an EMBL/GenBank/DDBJ whole genome shotgun (WGS) entry which is preliminary data.</text>
</comment>
<dbReference type="SUPFAM" id="SSF54427">
    <property type="entry name" value="NTF2-like"/>
    <property type="match status" value="1"/>
</dbReference>
<accession>A0A5D4T333</accession>
<keyword evidence="1" id="KW-0472">Membrane</keyword>
<evidence type="ECO:0000313" key="3">
    <source>
        <dbReference type="Proteomes" id="UP000324517"/>
    </source>
</evidence>
<sequence>MKKRRGNQGILLVLGLGVFLFLIYFVAMWLLGEERKAKNLVQEFYTYESSSNYGESWELLHSELQTRFARGAYAQDRAHVFNGHFGADTFSFEIGDSKKISNWKMEKDGESFDTVYEFEVRQDYRGKYGHFLFVQYVYVVQEDKEWRILWDYKK</sequence>
<evidence type="ECO:0000313" key="2">
    <source>
        <dbReference type="EMBL" id="TYS70013.1"/>
    </source>
</evidence>
<keyword evidence="1" id="KW-1133">Transmembrane helix</keyword>
<dbReference type="Proteomes" id="UP000324517">
    <property type="component" value="Unassembled WGS sequence"/>
</dbReference>
<gene>
    <name evidence="2" type="ORF">FZC75_15345</name>
</gene>
<dbReference type="AlphaFoldDB" id="A0A5D4T333"/>
<dbReference type="EMBL" id="VTET01000008">
    <property type="protein sequence ID" value="TYS70013.1"/>
    <property type="molecule type" value="Genomic_DNA"/>
</dbReference>
<organism evidence="2 3">
    <name type="scientific">Sutcliffiella horikoshii</name>
    <dbReference type="NCBI Taxonomy" id="79883"/>
    <lineage>
        <taxon>Bacteria</taxon>
        <taxon>Bacillati</taxon>
        <taxon>Bacillota</taxon>
        <taxon>Bacilli</taxon>
        <taxon>Bacillales</taxon>
        <taxon>Bacillaceae</taxon>
        <taxon>Sutcliffiella</taxon>
    </lineage>
</organism>
<evidence type="ECO:0000256" key="1">
    <source>
        <dbReference type="SAM" id="Phobius"/>
    </source>
</evidence>